<dbReference type="InterPro" id="IPR050489">
    <property type="entry name" value="Tyr-tRNA_synthase"/>
</dbReference>
<dbReference type="STRING" id="869754.A0A1A0HEA5"/>
<evidence type="ECO:0000256" key="2">
    <source>
        <dbReference type="ARBA" id="ARBA00005594"/>
    </source>
</evidence>
<dbReference type="InterPro" id="IPR002307">
    <property type="entry name" value="Tyr-tRNA-ligase"/>
</dbReference>
<dbReference type="GO" id="GO:0005737">
    <property type="term" value="C:cytoplasm"/>
    <property type="evidence" value="ECO:0007669"/>
    <property type="project" value="UniProtKB-SubCell"/>
</dbReference>
<dbReference type="EC" id="6.1.1.1" evidence="3 12"/>
<dbReference type="NCBIfam" id="NF006330">
    <property type="entry name" value="PRK08560.1"/>
    <property type="match status" value="1"/>
</dbReference>
<dbReference type="RefSeq" id="XP_018712728.1">
    <property type="nucleotide sequence ID" value="XM_018855785.1"/>
</dbReference>
<keyword evidence="6 12" id="KW-0547">Nucleotide-binding</keyword>
<keyword evidence="8 12" id="KW-0648">Protein biosynthesis</keyword>
<evidence type="ECO:0000256" key="8">
    <source>
        <dbReference type="ARBA" id="ARBA00022917"/>
    </source>
</evidence>
<dbReference type="PRINTS" id="PR01040">
    <property type="entry name" value="TRNASYNTHTYR"/>
</dbReference>
<evidence type="ECO:0000313" key="14">
    <source>
        <dbReference type="EMBL" id="OBA22232.1"/>
    </source>
</evidence>
<evidence type="ECO:0000256" key="6">
    <source>
        <dbReference type="ARBA" id="ARBA00022741"/>
    </source>
</evidence>
<dbReference type="NCBIfam" id="TIGR00234">
    <property type="entry name" value="tyrS"/>
    <property type="match status" value="1"/>
</dbReference>
<dbReference type="Gene3D" id="3.40.50.620">
    <property type="entry name" value="HUPs"/>
    <property type="match status" value="1"/>
</dbReference>
<dbReference type="GO" id="GO:0004831">
    <property type="term" value="F:tyrosine-tRNA ligase activity"/>
    <property type="evidence" value="ECO:0007669"/>
    <property type="project" value="UniProtKB-EC"/>
</dbReference>
<dbReference type="PANTHER" id="PTHR46264">
    <property type="entry name" value="TYROSINE-TRNA LIGASE"/>
    <property type="match status" value="1"/>
</dbReference>
<evidence type="ECO:0000256" key="13">
    <source>
        <dbReference type="SAM" id="MobiDB-lite"/>
    </source>
</evidence>
<evidence type="ECO:0000256" key="3">
    <source>
        <dbReference type="ARBA" id="ARBA00013160"/>
    </source>
</evidence>
<dbReference type="EMBL" id="LXTC01000002">
    <property type="protein sequence ID" value="OBA22232.1"/>
    <property type="molecule type" value="Genomic_DNA"/>
</dbReference>
<protein>
    <recommendedName>
        <fullName evidence="3 12">Tyrosine--tRNA ligase</fullName>
        <ecNumber evidence="3 12">6.1.1.1</ecNumber>
    </recommendedName>
    <alternativeName>
        <fullName evidence="10 12">Tyrosyl-tRNA synthetase</fullName>
    </alternativeName>
</protein>
<dbReference type="Pfam" id="PF00579">
    <property type="entry name" value="tRNA-synt_1b"/>
    <property type="match status" value="1"/>
</dbReference>
<reference evidence="14 15" key="1">
    <citation type="submission" date="2016-05" db="EMBL/GenBank/DDBJ databases">
        <title>Comparative genomics of biotechnologically important yeasts.</title>
        <authorList>
            <consortium name="DOE Joint Genome Institute"/>
            <person name="Riley R."/>
            <person name="Haridas S."/>
            <person name="Wolfe K.H."/>
            <person name="Lopes M.R."/>
            <person name="Hittinger C.T."/>
            <person name="Goker M."/>
            <person name="Salamov A."/>
            <person name="Wisecaver J."/>
            <person name="Long T.M."/>
            <person name="Aerts A.L."/>
            <person name="Barry K."/>
            <person name="Choi C."/>
            <person name="Clum A."/>
            <person name="Coughlan A.Y."/>
            <person name="Deshpande S."/>
            <person name="Douglass A.P."/>
            <person name="Hanson S.J."/>
            <person name="Klenk H.-P."/>
            <person name="LaButti K."/>
            <person name="Lapidus A."/>
            <person name="Lindquist E."/>
            <person name="Lipzen A."/>
            <person name="Meier-kolthoff J.P."/>
            <person name="Ohm R.A."/>
            <person name="Otillar R.P."/>
            <person name="Pangilinan J."/>
            <person name="Peng Y."/>
            <person name="Rokas A."/>
            <person name="Rosa C.A."/>
            <person name="Scheuner C."/>
            <person name="Sibirny A.A."/>
            <person name="Slot J.C."/>
            <person name="Stielow J.B."/>
            <person name="Sun H."/>
            <person name="Kurtzman C.P."/>
            <person name="Blackwell M."/>
            <person name="Grigoriev I.V."/>
            <person name="Jeffries T.W."/>
        </authorList>
    </citation>
    <scope>NUCLEOTIDE SEQUENCE [LARGE SCALE GENOMIC DNA]</scope>
    <source>
        <strain evidence="14 15">NRRL YB-4993</strain>
    </source>
</reference>
<dbReference type="InterPro" id="IPR023617">
    <property type="entry name" value="Tyr-tRNA-ligase_arc/euk-type"/>
</dbReference>
<feature type="region of interest" description="Disordered" evidence="13">
    <location>
        <begin position="344"/>
        <end position="392"/>
    </location>
</feature>
<dbReference type="AlphaFoldDB" id="A0A1A0HEA5"/>
<comment type="caution">
    <text evidence="14">The sequence shown here is derived from an EMBL/GenBank/DDBJ whole genome shotgun (WGS) entry which is preliminary data.</text>
</comment>
<dbReference type="GeneID" id="30028761"/>
<dbReference type="PANTHER" id="PTHR46264:SF4">
    <property type="entry name" value="TYROSINE--TRNA LIGASE, CYTOPLASMIC"/>
    <property type="match status" value="1"/>
</dbReference>
<dbReference type="CDD" id="cd00805">
    <property type="entry name" value="TyrRS_core"/>
    <property type="match status" value="1"/>
</dbReference>
<keyword evidence="15" id="KW-1185">Reference proteome</keyword>
<dbReference type="InterPro" id="IPR002305">
    <property type="entry name" value="aa-tRNA-synth_Ic"/>
</dbReference>
<evidence type="ECO:0000256" key="12">
    <source>
        <dbReference type="RuleBase" id="RU361234"/>
    </source>
</evidence>
<evidence type="ECO:0000256" key="9">
    <source>
        <dbReference type="ARBA" id="ARBA00023146"/>
    </source>
</evidence>
<accession>A0A1A0HEA5</accession>
<dbReference type="GO" id="GO:0005524">
    <property type="term" value="F:ATP binding"/>
    <property type="evidence" value="ECO:0007669"/>
    <property type="project" value="UniProtKB-KW"/>
</dbReference>
<dbReference type="PIRSF" id="PIRSF006588">
    <property type="entry name" value="TyrRS_arch_euk"/>
    <property type="match status" value="1"/>
</dbReference>
<keyword evidence="7 12" id="KW-0067">ATP-binding</keyword>
<organism evidence="14 15">
    <name type="scientific">Metschnikowia bicuspidata var. bicuspidata NRRL YB-4993</name>
    <dbReference type="NCBI Taxonomy" id="869754"/>
    <lineage>
        <taxon>Eukaryota</taxon>
        <taxon>Fungi</taxon>
        <taxon>Dikarya</taxon>
        <taxon>Ascomycota</taxon>
        <taxon>Saccharomycotina</taxon>
        <taxon>Pichiomycetes</taxon>
        <taxon>Metschnikowiaceae</taxon>
        <taxon>Metschnikowia</taxon>
    </lineage>
</organism>
<dbReference type="FunFam" id="3.40.50.620:FF:000040">
    <property type="entry name" value="Tyrosine--tRNA ligase"/>
    <property type="match status" value="1"/>
</dbReference>
<evidence type="ECO:0000256" key="5">
    <source>
        <dbReference type="ARBA" id="ARBA00022598"/>
    </source>
</evidence>
<evidence type="ECO:0000256" key="7">
    <source>
        <dbReference type="ARBA" id="ARBA00022840"/>
    </source>
</evidence>
<dbReference type="Proteomes" id="UP000092555">
    <property type="component" value="Unassembled WGS sequence"/>
</dbReference>
<keyword evidence="4" id="KW-0963">Cytoplasm</keyword>
<keyword evidence="9 12" id="KW-0030">Aminoacyl-tRNA synthetase</keyword>
<evidence type="ECO:0000256" key="4">
    <source>
        <dbReference type="ARBA" id="ARBA00022490"/>
    </source>
</evidence>
<dbReference type="Gene3D" id="1.10.240.10">
    <property type="entry name" value="Tyrosyl-Transfer RNA Synthetase"/>
    <property type="match status" value="1"/>
</dbReference>
<gene>
    <name evidence="14" type="ORF">METBIDRAFT_31166</name>
</gene>
<evidence type="ECO:0000256" key="10">
    <source>
        <dbReference type="ARBA" id="ARBA00033323"/>
    </source>
</evidence>
<evidence type="ECO:0000256" key="1">
    <source>
        <dbReference type="ARBA" id="ARBA00004496"/>
    </source>
</evidence>
<dbReference type="GO" id="GO:1990825">
    <property type="term" value="F:sequence-specific mRNA binding"/>
    <property type="evidence" value="ECO:0007669"/>
    <property type="project" value="EnsemblFungi"/>
</dbReference>
<dbReference type="SUPFAM" id="SSF52374">
    <property type="entry name" value="Nucleotidylyl transferase"/>
    <property type="match status" value="1"/>
</dbReference>
<keyword evidence="5 12" id="KW-0436">Ligase</keyword>
<dbReference type="GO" id="GO:0006437">
    <property type="term" value="P:tyrosyl-tRNA aminoacylation"/>
    <property type="evidence" value="ECO:0007669"/>
    <property type="project" value="EnsemblFungi"/>
</dbReference>
<sequence length="392" mass="43553">MNVDEKFDLITKGLQEVLNPQILKDVLLKNERPVRIYWGTAPTGKPHCGYFVPMIKLAHFLKAGCEVKVLIADLHAYLDSMKAPLEVVQYRAKYYEHVVKTILKSINVPVEKLKFIVGSEYQLTPEYTMDLFKLSSKVSQNDAKRAGADVVKQNDNPLLSGLIYPLMQALDEQYLDVDVQFGGVDQRKIFVLAEENLPGIGYKKRAHLMNPMVPGLGQGAKMSASDPNSKIGVTDAPNVVKKKIASAFCAPGNIEENGLLSFLENIVQPIQELKSGKEGIFNFFIDRPEKYGGPIEYSSFKHLKSDFAAEKLSPVDLKSGVTDKINELLAPIIEAFENDKDFQDADKQGYPVEAPKEKKSKKVKNKGTFYPGNKAAPSNVEDATKKLEATSL</sequence>
<evidence type="ECO:0000313" key="15">
    <source>
        <dbReference type="Proteomes" id="UP000092555"/>
    </source>
</evidence>
<dbReference type="OrthoDB" id="197206at2759"/>
<dbReference type="InterPro" id="IPR014729">
    <property type="entry name" value="Rossmann-like_a/b/a_fold"/>
</dbReference>
<dbReference type="GO" id="GO:0005634">
    <property type="term" value="C:nucleus"/>
    <property type="evidence" value="ECO:0007669"/>
    <property type="project" value="EnsemblFungi"/>
</dbReference>
<proteinExistence type="inferred from homology"/>
<comment type="subcellular location">
    <subcellularLocation>
        <location evidence="1">Cytoplasm</location>
    </subcellularLocation>
</comment>
<name>A0A1A0HEA5_9ASCO</name>
<evidence type="ECO:0000256" key="11">
    <source>
        <dbReference type="ARBA" id="ARBA00048248"/>
    </source>
</evidence>
<feature type="compositionally biased region" description="Basic and acidic residues" evidence="13">
    <location>
        <begin position="382"/>
        <end position="392"/>
    </location>
</feature>
<comment type="similarity">
    <text evidence="2 12">Belongs to the class-I aminoacyl-tRNA synthetase family.</text>
</comment>
<comment type="catalytic activity">
    <reaction evidence="11 12">
        <text>tRNA(Tyr) + L-tyrosine + ATP = L-tyrosyl-tRNA(Tyr) + AMP + diphosphate + H(+)</text>
        <dbReference type="Rhea" id="RHEA:10220"/>
        <dbReference type="Rhea" id="RHEA-COMP:9706"/>
        <dbReference type="Rhea" id="RHEA-COMP:9707"/>
        <dbReference type="ChEBI" id="CHEBI:15378"/>
        <dbReference type="ChEBI" id="CHEBI:30616"/>
        <dbReference type="ChEBI" id="CHEBI:33019"/>
        <dbReference type="ChEBI" id="CHEBI:58315"/>
        <dbReference type="ChEBI" id="CHEBI:78442"/>
        <dbReference type="ChEBI" id="CHEBI:78536"/>
        <dbReference type="ChEBI" id="CHEBI:456215"/>
        <dbReference type="EC" id="6.1.1.1"/>
    </reaction>
</comment>